<accession>A0AAD5LW61</accession>
<comment type="caution">
    <text evidence="2">The sequence shown here is derived from an EMBL/GenBank/DDBJ whole genome shotgun (WGS) entry which is preliminary data.</text>
</comment>
<name>A0AAD5LW61_PYTIN</name>
<sequence length="199" mass="21425">MASAQELFDADDDLALASLLLVDERDGGASPDVVALMPDADTSLAMLTTVDGMLSGLTSSSDDDVQQHPTGPSTMPALTSEVSVPPPRRQQRHSRAATTSRQRQKDELSYLRAQVCDLEQQLNALKRCTAVSSGGADSASAPTSTAASAWERIARNQMCAKQKAELENIKLREMLEGQLKIARGLEKLLRKRACNSRDG</sequence>
<feature type="region of interest" description="Disordered" evidence="1">
    <location>
        <begin position="55"/>
        <end position="105"/>
    </location>
</feature>
<evidence type="ECO:0000256" key="1">
    <source>
        <dbReference type="SAM" id="MobiDB-lite"/>
    </source>
</evidence>
<evidence type="ECO:0008006" key="4">
    <source>
        <dbReference type="Google" id="ProtNLM"/>
    </source>
</evidence>
<organism evidence="2 3">
    <name type="scientific">Pythium insidiosum</name>
    <name type="common">Pythiosis disease agent</name>
    <dbReference type="NCBI Taxonomy" id="114742"/>
    <lineage>
        <taxon>Eukaryota</taxon>
        <taxon>Sar</taxon>
        <taxon>Stramenopiles</taxon>
        <taxon>Oomycota</taxon>
        <taxon>Peronosporomycetes</taxon>
        <taxon>Pythiales</taxon>
        <taxon>Pythiaceae</taxon>
        <taxon>Pythium</taxon>
    </lineage>
</organism>
<dbReference type="CDD" id="cd14686">
    <property type="entry name" value="bZIP"/>
    <property type="match status" value="1"/>
</dbReference>
<evidence type="ECO:0000313" key="2">
    <source>
        <dbReference type="EMBL" id="KAJ0394007.1"/>
    </source>
</evidence>
<keyword evidence="3" id="KW-1185">Reference proteome</keyword>
<gene>
    <name evidence="2" type="ORF">P43SY_006839</name>
</gene>
<reference evidence="2" key="1">
    <citation type="submission" date="2021-12" db="EMBL/GenBank/DDBJ databases">
        <title>Prjna785345.</title>
        <authorList>
            <person name="Rujirawat T."/>
            <person name="Krajaejun T."/>
        </authorList>
    </citation>
    <scope>NUCLEOTIDE SEQUENCE</scope>
    <source>
        <strain evidence="2">Pi057C3</strain>
    </source>
</reference>
<dbReference type="AlphaFoldDB" id="A0AAD5LW61"/>
<proteinExistence type="predicted"/>
<dbReference type="Proteomes" id="UP001209570">
    <property type="component" value="Unassembled WGS sequence"/>
</dbReference>
<evidence type="ECO:0000313" key="3">
    <source>
        <dbReference type="Proteomes" id="UP001209570"/>
    </source>
</evidence>
<protein>
    <recommendedName>
        <fullName evidence="4">BZIP domain-containing protein</fullName>
    </recommendedName>
</protein>
<feature type="compositionally biased region" description="Polar residues" evidence="1">
    <location>
        <begin position="67"/>
        <end position="82"/>
    </location>
</feature>
<dbReference type="EMBL" id="JAKCXM010000441">
    <property type="protein sequence ID" value="KAJ0394007.1"/>
    <property type="molecule type" value="Genomic_DNA"/>
</dbReference>